<keyword evidence="2" id="KW-1185">Reference proteome</keyword>
<evidence type="ECO:0000313" key="1">
    <source>
        <dbReference type="EMBL" id="UTZ31306.1"/>
    </source>
</evidence>
<evidence type="ECO:0008006" key="3">
    <source>
        <dbReference type="Google" id="ProtNLM"/>
    </source>
</evidence>
<reference evidence="1" key="1">
    <citation type="submission" date="2020-03" db="EMBL/GenBank/DDBJ databases">
        <title>Five strains of Vibrio campbellii isolated from Mariana Trench.</title>
        <authorList>
            <person name="Liang J."/>
            <person name="Zhang X.-H."/>
        </authorList>
    </citation>
    <scope>NUCLEOTIDE SEQUENCE</scope>
    <source>
        <strain evidence="1">LJC013</strain>
    </source>
</reference>
<proteinExistence type="predicted"/>
<dbReference type="RefSeq" id="WP_255901765.1">
    <property type="nucleotide sequence ID" value="NZ_CP050470.1"/>
</dbReference>
<sequence>MLVSKDAQLLVTLIEQGFCLNSPNLEVLQPLGLWYLSHDHKSIIASQKLVWLRQSMGSSQDVAASIFAMLEPYRIAWSRIVAAHLKDAGSRKDEGALAEQVSQLGEAAESILTQLDFASLSPTNFSEVESFVLGQSAEHSASYPKLLRALAMAANIPQDTRIVDELGKVDSGNHLAAWQANRLIQMPTVDTAFKSTSSYLLTGNVEHIDSGNDARHCLEWLQATPWAYLLAHLVYTQDIWRSEQIAGGFRLEIEPSQAKHFMRPNDVEVIVTTRDDIEVSCGTLAELFLRVLDSLNITLFTELDRTEQIVKLNNALSPVIGFMVEAKVWQFVQGSSKDIPHYQIHPQFESIPNTRLGTIGFARPGQHITAAIREQAEHWAVELSSNAGSHRG</sequence>
<protein>
    <recommendedName>
        <fullName evidence="3">PD-(D/E)XK motif protein</fullName>
    </recommendedName>
</protein>
<accession>A0ABY5IEH3</accession>
<evidence type="ECO:0000313" key="2">
    <source>
        <dbReference type="Proteomes" id="UP001059912"/>
    </source>
</evidence>
<organism evidence="1 2">
    <name type="scientific">Vibrio campbellii</name>
    <dbReference type="NCBI Taxonomy" id="680"/>
    <lineage>
        <taxon>Bacteria</taxon>
        <taxon>Pseudomonadati</taxon>
        <taxon>Pseudomonadota</taxon>
        <taxon>Gammaproteobacteria</taxon>
        <taxon>Vibrionales</taxon>
        <taxon>Vibrionaceae</taxon>
        <taxon>Vibrio</taxon>
    </lineage>
</organism>
<name>A0ABY5IEH3_9VIBR</name>
<gene>
    <name evidence="1" type="ORF">HB762_07790</name>
</gene>
<dbReference type="EMBL" id="CP050470">
    <property type="protein sequence ID" value="UTZ31306.1"/>
    <property type="molecule type" value="Genomic_DNA"/>
</dbReference>
<dbReference type="Proteomes" id="UP001059912">
    <property type="component" value="Chromosome 1"/>
</dbReference>